<reference evidence="2" key="1">
    <citation type="journal article" date="2014" name="Front. Microbiol.">
        <title>High frequency of phylogenetically diverse reductive dehalogenase-homologous genes in deep subseafloor sedimentary metagenomes.</title>
        <authorList>
            <person name="Kawai M."/>
            <person name="Futagami T."/>
            <person name="Toyoda A."/>
            <person name="Takaki Y."/>
            <person name="Nishi S."/>
            <person name="Hori S."/>
            <person name="Arai W."/>
            <person name="Tsubouchi T."/>
            <person name="Morono Y."/>
            <person name="Uchiyama I."/>
            <person name="Ito T."/>
            <person name="Fujiyama A."/>
            <person name="Inagaki F."/>
            <person name="Takami H."/>
        </authorList>
    </citation>
    <scope>NUCLEOTIDE SEQUENCE</scope>
    <source>
        <strain evidence="2">Expedition CK06-06</strain>
    </source>
</reference>
<dbReference type="AlphaFoldDB" id="X1IL54"/>
<comment type="caution">
    <text evidence="2">The sequence shown here is derived from an EMBL/GenBank/DDBJ whole genome shotgun (WGS) entry which is preliminary data.</text>
</comment>
<dbReference type="EMBL" id="BARU01025473">
    <property type="protein sequence ID" value="GAH66854.1"/>
    <property type="molecule type" value="Genomic_DNA"/>
</dbReference>
<feature type="compositionally biased region" description="Polar residues" evidence="1">
    <location>
        <begin position="11"/>
        <end position="25"/>
    </location>
</feature>
<evidence type="ECO:0000313" key="2">
    <source>
        <dbReference type="EMBL" id="GAH66854.1"/>
    </source>
</evidence>
<feature type="region of interest" description="Disordered" evidence="1">
    <location>
        <begin position="1"/>
        <end position="26"/>
    </location>
</feature>
<accession>X1IL54</accession>
<evidence type="ECO:0000256" key="1">
    <source>
        <dbReference type="SAM" id="MobiDB-lite"/>
    </source>
</evidence>
<feature type="non-terminal residue" evidence="2">
    <location>
        <position position="1"/>
    </location>
</feature>
<protein>
    <submittedName>
        <fullName evidence="2">Uncharacterized protein</fullName>
    </submittedName>
</protein>
<name>X1IL54_9ZZZZ</name>
<sequence>IELSRDHQHTHTQSNNTEFGSQCQKNFDVGSTAETIVGKEGE</sequence>
<organism evidence="2">
    <name type="scientific">marine sediment metagenome</name>
    <dbReference type="NCBI Taxonomy" id="412755"/>
    <lineage>
        <taxon>unclassified sequences</taxon>
        <taxon>metagenomes</taxon>
        <taxon>ecological metagenomes</taxon>
    </lineage>
</organism>
<gene>
    <name evidence="2" type="ORF">S03H2_41039</name>
</gene>
<proteinExistence type="predicted"/>